<evidence type="ECO:0000259" key="1">
    <source>
        <dbReference type="Pfam" id="PF12894"/>
    </source>
</evidence>
<dbReference type="Proteomes" id="UP000203589">
    <property type="component" value="Chromosome"/>
</dbReference>
<dbReference type="InterPro" id="IPR024977">
    <property type="entry name" value="Apc4-like_WD40_dom"/>
</dbReference>
<feature type="domain" description="Anaphase-promoting complex subunit 4-like WD40" evidence="1">
    <location>
        <begin position="311"/>
        <end position="370"/>
    </location>
</feature>
<dbReference type="Pfam" id="PF12894">
    <property type="entry name" value="ANAPC4_WD40"/>
    <property type="match status" value="1"/>
</dbReference>
<dbReference type="EMBL" id="CP022540">
    <property type="protein sequence ID" value="ASP22759.1"/>
    <property type="molecule type" value="Genomic_DNA"/>
</dbReference>
<dbReference type="SMART" id="SM00320">
    <property type="entry name" value="WD40"/>
    <property type="match status" value="2"/>
</dbReference>
<accession>A0A222E970</accession>
<dbReference type="RefSeq" id="WP_094036475.1">
    <property type="nucleotide sequence ID" value="NZ_CP022540.1"/>
</dbReference>
<dbReference type="OrthoDB" id="8192299at2"/>
<dbReference type="AlphaFoldDB" id="A0A222E970"/>
<organism evidence="2 3">
    <name type="scientific">Antarctobacter heliothermus</name>
    <dbReference type="NCBI Taxonomy" id="74033"/>
    <lineage>
        <taxon>Bacteria</taxon>
        <taxon>Pseudomonadati</taxon>
        <taxon>Pseudomonadota</taxon>
        <taxon>Alphaproteobacteria</taxon>
        <taxon>Rhodobacterales</taxon>
        <taxon>Roseobacteraceae</taxon>
        <taxon>Antarctobacter</taxon>
    </lineage>
</organism>
<dbReference type="InterPro" id="IPR015943">
    <property type="entry name" value="WD40/YVTN_repeat-like_dom_sf"/>
</dbReference>
<protein>
    <submittedName>
        <fullName evidence="2">Anaphase-promoting complex subunit 4 WD40 domain protein</fullName>
    </submittedName>
</protein>
<evidence type="ECO:0000313" key="3">
    <source>
        <dbReference type="Proteomes" id="UP000203589"/>
    </source>
</evidence>
<keyword evidence="3" id="KW-1185">Reference proteome</keyword>
<dbReference type="KEGG" id="aht:ANTHELSMS3_04155"/>
<dbReference type="SUPFAM" id="SSF69322">
    <property type="entry name" value="Tricorn protease domain 2"/>
    <property type="match status" value="1"/>
</dbReference>
<dbReference type="InterPro" id="IPR001680">
    <property type="entry name" value="WD40_rpt"/>
</dbReference>
<reference evidence="2 3" key="1">
    <citation type="submission" date="2017-07" db="EMBL/GenBank/DDBJ databases">
        <title>Genome Sequence of Antarctobacter heliothermus Strain SMS3 Isolated from a culture of the Diatom Skeletonema marinoi.</title>
        <authorList>
            <person name="Topel M."/>
            <person name="Pinder M.I.M."/>
            <person name="Johansson O.N."/>
            <person name="Kourtchenko O."/>
            <person name="Godhe A."/>
            <person name="Clarke A.K."/>
        </authorList>
    </citation>
    <scope>NUCLEOTIDE SEQUENCE [LARGE SCALE GENOMIC DNA]</scope>
    <source>
        <strain evidence="2 3">SMS3</strain>
    </source>
</reference>
<name>A0A222E970_9RHOB</name>
<gene>
    <name evidence="2" type="ORF">ANTHELSMS3_04155</name>
</gene>
<sequence>MTMHKPPQAMTLFDLIARTWVLDTDVRHVLFNGAGTSVVAVLGDGRMAFFSVNDAEHPESRVRVEADTGRPSIRPRTKPLPLPVISEEPVARPDVQLCRLGEQGFAFSHADSGALWRATGRGQTLRVSAAPIDAVTALAAAPRNGRILMASGKVLVLAVAEGGAEICNATLPHEVSRIVVSPDGRMAGCWGGGQVSLVSTEDLSVRKTVDCDGQVSDMAWSPCARWLVAGCEDKAMVLVDAQAGTSDRIVDFPAAVRTVGFSDKARAMVASGAFRVVGWDLPDLPFGEHEGTPIETGKPGLTIVDRIAVHPKRDLCAVSYVNGLVMICRIGHPDEMLLREGTGAAVNALAWSDDGAHLAIAGEDGSLSITTFPKNMFK</sequence>
<evidence type="ECO:0000313" key="2">
    <source>
        <dbReference type="EMBL" id="ASP22759.1"/>
    </source>
</evidence>
<dbReference type="Pfam" id="PF00400">
    <property type="entry name" value="WD40"/>
    <property type="match status" value="1"/>
</dbReference>
<proteinExistence type="predicted"/>
<dbReference type="Gene3D" id="2.130.10.10">
    <property type="entry name" value="YVTN repeat-like/Quinoprotein amine dehydrogenase"/>
    <property type="match status" value="2"/>
</dbReference>